<dbReference type="SUPFAM" id="SSF47923">
    <property type="entry name" value="Ypt/Rab-GAP domain of gyp1p"/>
    <property type="match status" value="1"/>
</dbReference>
<dbReference type="InterPro" id="IPR042507">
    <property type="entry name" value="TBC1D19"/>
</dbReference>
<evidence type="ECO:0000259" key="1">
    <source>
        <dbReference type="PROSITE" id="PS50086"/>
    </source>
</evidence>
<sequence>MDNLKEDAIHHTAMKLAEELKNLSIYKSFYSDVQKLDPLSCLTKASAQWEKRIHKSLNSMCSDLETSLAKVRSQSEQEELTDKWNELSTYNLGVNPNMPSSVSGFATLEAERIGLGERVTALGYAPVIQEYLKKGSPQCLRAKLWAQVLGADVGTQHIAHFNRLKKSVLEVDLMIDKLIFKDVQLTASNDDQYFVFEDLLYQVMLCFSRDGEVMQHLKGCIGNPLNVTIKGRQTSVDSITVFPPSGIIPFHGFTMYATPFCYLYDDPVQLYFIFRAFYIRYWHKLHYISTHPQGIVSLCLLYERLLEANEPLLWIHFRNININPIRVVFKWIMRAFSGHLPPDQLLLLWDTILGYDCLEILPLLAVAILSFRKENLFQVNTLQNVDAVLADLSTISVISLLQLALMKPQ</sequence>
<keyword evidence="3" id="KW-1185">Reference proteome</keyword>
<protein>
    <recommendedName>
        <fullName evidence="1">Rab-GAP TBC domain-containing protein</fullName>
    </recommendedName>
</protein>
<dbReference type="EMBL" id="CAVLEF010000006">
    <property type="protein sequence ID" value="CAK1544753.1"/>
    <property type="molecule type" value="Genomic_DNA"/>
</dbReference>
<comment type="caution">
    <text evidence="2">The sequence shown here is derived from an EMBL/GenBank/DDBJ whole genome shotgun (WGS) entry which is preliminary data.</text>
</comment>
<dbReference type="InterPro" id="IPR035969">
    <property type="entry name" value="Rab-GAP_TBC_sf"/>
</dbReference>
<dbReference type="SMART" id="SM00164">
    <property type="entry name" value="TBC"/>
    <property type="match status" value="1"/>
</dbReference>
<name>A0AAV1J9T3_9NEOP</name>
<dbReference type="Proteomes" id="UP001497472">
    <property type="component" value="Unassembled WGS sequence"/>
</dbReference>
<dbReference type="InterPro" id="IPR000195">
    <property type="entry name" value="Rab-GAP-TBC_dom"/>
</dbReference>
<organism evidence="2 3">
    <name type="scientific">Leptosia nina</name>
    <dbReference type="NCBI Taxonomy" id="320188"/>
    <lineage>
        <taxon>Eukaryota</taxon>
        <taxon>Metazoa</taxon>
        <taxon>Ecdysozoa</taxon>
        <taxon>Arthropoda</taxon>
        <taxon>Hexapoda</taxon>
        <taxon>Insecta</taxon>
        <taxon>Pterygota</taxon>
        <taxon>Neoptera</taxon>
        <taxon>Endopterygota</taxon>
        <taxon>Lepidoptera</taxon>
        <taxon>Glossata</taxon>
        <taxon>Ditrysia</taxon>
        <taxon>Papilionoidea</taxon>
        <taxon>Pieridae</taxon>
        <taxon>Pierinae</taxon>
        <taxon>Leptosia</taxon>
    </lineage>
</organism>
<dbReference type="PANTHER" id="PTHR16110:SF1">
    <property type="entry name" value="TBC1 DOMAIN FAMILY MEMBER 19"/>
    <property type="match status" value="1"/>
</dbReference>
<evidence type="ECO:0000313" key="2">
    <source>
        <dbReference type="EMBL" id="CAK1544753.1"/>
    </source>
</evidence>
<gene>
    <name evidence="2" type="ORF">LNINA_LOCUS4473</name>
</gene>
<reference evidence="2 3" key="1">
    <citation type="submission" date="2023-11" db="EMBL/GenBank/DDBJ databases">
        <authorList>
            <person name="Okamura Y."/>
        </authorList>
    </citation>
    <scope>NUCLEOTIDE SEQUENCE [LARGE SCALE GENOMIC DNA]</scope>
</reference>
<dbReference type="Pfam" id="PF00566">
    <property type="entry name" value="RabGAP-TBC"/>
    <property type="match status" value="1"/>
</dbReference>
<dbReference type="PROSITE" id="PS50086">
    <property type="entry name" value="TBC_RABGAP"/>
    <property type="match status" value="1"/>
</dbReference>
<evidence type="ECO:0000313" key="3">
    <source>
        <dbReference type="Proteomes" id="UP001497472"/>
    </source>
</evidence>
<accession>A0AAV1J9T3</accession>
<proteinExistence type="predicted"/>
<dbReference type="Gene3D" id="1.10.472.80">
    <property type="entry name" value="Ypt/Rab-GAP domain of gyp1p, domain 3"/>
    <property type="match status" value="1"/>
</dbReference>
<dbReference type="PANTHER" id="PTHR16110">
    <property type="entry name" value="TBC1 DOMAIN FAMILY MEMBER 19"/>
    <property type="match status" value="1"/>
</dbReference>
<feature type="domain" description="Rab-GAP TBC" evidence="1">
    <location>
        <begin position="135"/>
        <end position="356"/>
    </location>
</feature>
<dbReference type="AlphaFoldDB" id="A0AAV1J9T3"/>